<evidence type="ECO:0000256" key="2">
    <source>
        <dbReference type="ARBA" id="ARBA00009348"/>
    </source>
</evidence>
<dbReference type="GO" id="GO:0004308">
    <property type="term" value="F:exo-alpha-sialidase activity"/>
    <property type="evidence" value="ECO:0007669"/>
    <property type="project" value="UniProtKB-EC"/>
</dbReference>
<dbReference type="GO" id="GO:0016020">
    <property type="term" value="C:membrane"/>
    <property type="evidence" value="ECO:0007669"/>
    <property type="project" value="TreeGrafter"/>
</dbReference>
<dbReference type="EC" id="3.2.1.18" evidence="3"/>
<dbReference type="GO" id="GO:0006689">
    <property type="term" value="P:ganglioside catabolic process"/>
    <property type="evidence" value="ECO:0007669"/>
    <property type="project" value="TreeGrafter"/>
</dbReference>
<dbReference type="STRING" id="871325.SAMN05444349_11466"/>
<dbReference type="CDD" id="cd15482">
    <property type="entry name" value="Sialidase_non-viral"/>
    <property type="match status" value="1"/>
</dbReference>
<gene>
    <name evidence="5" type="ORF">SAMN05444349_11466</name>
</gene>
<dbReference type="Pfam" id="PF13859">
    <property type="entry name" value="BNR_3"/>
    <property type="match status" value="1"/>
</dbReference>
<dbReference type="Gene3D" id="2.120.10.10">
    <property type="match status" value="1"/>
</dbReference>
<sequence length="557" mass="62479">MENINKNTVKVKKKILVIISIVLLLTPGISFSKGIKLELERPVIPVLVKKQINPTIKGTLIRKDNHPYIIRQIDVDLRGCTDLSDIVSVAVYGVRKDGWIDTSHLVCQPVRASRKISFTDEISVEQDSLSFWIAVTLKDTVSLDHRIQINCSRIKTSKGDIKNTDEAKPLRVGVAVRQKGQDGITSSRIPGLATSNKGTLLAVFDARYDSSRDLQGNIDIALHRSIDKGMTWQPICKVLDMGEWGGLPQKYNGVSDACILVDKNTDDIYVAGLWMHGALDDHGKWIEGLNENSTYWIHQWMKKGSQRGLGLKETCQFLLTKSTDDGLTWGFPDNITEKTKRPEWWLFAPAPGQGITLVDGTLVFPTQGRDIEGVPFSNITYSKDHGKIWTTSNPAYDNVTECNAVQLSDGSIMLNMRDNRNRGSKEINGRRIGTTADWGETWTEHPTSRKALIEPTCMGSLHRHDYTEKGEKKSILLFANPNDYRTRDKLTLKVSFDDGMTWPEEYWILFDQYRSAGYSCITSIDEISIGILYESSQADIAFIKIGLGEILKTGNPE</sequence>
<dbReference type="InterPro" id="IPR011040">
    <property type="entry name" value="Sialidase"/>
</dbReference>
<evidence type="ECO:0000256" key="3">
    <source>
        <dbReference type="ARBA" id="ARBA00012733"/>
    </source>
</evidence>
<name>A0A1M5A4X7_9BACE</name>
<comment type="similarity">
    <text evidence="2">Belongs to the glycosyl hydrolase 33 family.</text>
</comment>
<dbReference type="InterPro" id="IPR036278">
    <property type="entry name" value="Sialidase_sf"/>
</dbReference>
<dbReference type="PANTHER" id="PTHR10628:SF30">
    <property type="entry name" value="EXO-ALPHA-SIALIDASE"/>
    <property type="match status" value="1"/>
</dbReference>
<organism evidence="5 6">
    <name type="scientific">Bacteroides faecichinchillae</name>
    <dbReference type="NCBI Taxonomy" id="871325"/>
    <lineage>
        <taxon>Bacteria</taxon>
        <taxon>Pseudomonadati</taxon>
        <taxon>Bacteroidota</taxon>
        <taxon>Bacteroidia</taxon>
        <taxon>Bacteroidales</taxon>
        <taxon>Bacteroidaceae</taxon>
        <taxon>Bacteroides</taxon>
    </lineage>
</organism>
<dbReference type="InterPro" id="IPR026856">
    <property type="entry name" value="Sialidase_fam"/>
</dbReference>
<dbReference type="Proteomes" id="UP000184436">
    <property type="component" value="Unassembled WGS sequence"/>
</dbReference>
<reference evidence="5 6" key="1">
    <citation type="submission" date="2016-11" db="EMBL/GenBank/DDBJ databases">
        <authorList>
            <person name="Jaros S."/>
            <person name="Januszkiewicz K."/>
            <person name="Wedrychowicz H."/>
        </authorList>
    </citation>
    <scope>NUCLEOTIDE SEQUENCE [LARGE SCALE GENOMIC DNA]</scope>
    <source>
        <strain evidence="5 6">DSM 26883</strain>
    </source>
</reference>
<protein>
    <recommendedName>
        <fullName evidence="3">exo-alpha-sialidase</fullName>
        <ecNumber evidence="3">3.2.1.18</ecNumber>
    </recommendedName>
</protein>
<evidence type="ECO:0000313" key="6">
    <source>
        <dbReference type="Proteomes" id="UP000184436"/>
    </source>
</evidence>
<evidence type="ECO:0000259" key="4">
    <source>
        <dbReference type="Pfam" id="PF13859"/>
    </source>
</evidence>
<comment type="catalytic activity">
    <reaction evidence="1">
        <text>Hydrolysis of alpha-(2-&gt;3)-, alpha-(2-&gt;6)-, alpha-(2-&gt;8)- glycosidic linkages of terminal sialic acid residues in oligosaccharides, glycoproteins, glycolipids, colominic acid and synthetic substrates.</text>
        <dbReference type="EC" id="3.2.1.18"/>
    </reaction>
</comment>
<proteinExistence type="inferred from homology"/>
<dbReference type="PANTHER" id="PTHR10628">
    <property type="entry name" value="SIALIDASE"/>
    <property type="match status" value="1"/>
</dbReference>
<dbReference type="GO" id="GO:0005737">
    <property type="term" value="C:cytoplasm"/>
    <property type="evidence" value="ECO:0007669"/>
    <property type="project" value="TreeGrafter"/>
</dbReference>
<accession>A0A1M5A4X7</accession>
<evidence type="ECO:0000313" key="5">
    <source>
        <dbReference type="EMBL" id="SHF25370.1"/>
    </source>
</evidence>
<evidence type="ECO:0000256" key="1">
    <source>
        <dbReference type="ARBA" id="ARBA00000427"/>
    </source>
</evidence>
<keyword evidence="6" id="KW-1185">Reference proteome</keyword>
<dbReference type="EMBL" id="FQVD01000014">
    <property type="protein sequence ID" value="SHF25370.1"/>
    <property type="molecule type" value="Genomic_DNA"/>
</dbReference>
<dbReference type="AlphaFoldDB" id="A0A1M5A4X7"/>
<dbReference type="SUPFAM" id="SSF50939">
    <property type="entry name" value="Sialidases"/>
    <property type="match status" value="1"/>
</dbReference>
<feature type="domain" description="Sialidase" evidence="4">
    <location>
        <begin position="190"/>
        <end position="495"/>
    </location>
</feature>
<dbReference type="GO" id="GO:0009313">
    <property type="term" value="P:oligosaccharide catabolic process"/>
    <property type="evidence" value="ECO:0007669"/>
    <property type="project" value="TreeGrafter"/>
</dbReference>